<dbReference type="InterPro" id="IPR012495">
    <property type="entry name" value="TadE-like_dom"/>
</dbReference>
<dbReference type="eggNOG" id="COG4961">
    <property type="taxonomic scope" value="Bacteria"/>
</dbReference>
<proteinExistence type="predicted"/>
<reference evidence="3 4" key="1">
    <citation type="journal article" date="2012" name="BMC Genomics">
        <title>Genome-guided analysis of physiological and morphological traits of the fermentative acetate oxidizer Thermacetogenium phaeum.</title>
        <authorList>
            <person name="Oehler D."/>
            <person name="Poehlein A."/>
            <person name="Leimbach A."/>
            <person name="Muller N."/>
            <person name="Daniel R."/>
            <person name="Gottschalk G."/>
            <person name="Schink B."/>
        </authorList>
    </citation>
    <scope>NUCLEOTIDE SEQUENCE [LARGE SCALE GENOMIC DNA]</scope>
    <source>
        <strain evidence="4">ATCC BAA-254 / DSM 26808 / PB</strain>
    </source>
</reference>
<protein>
    <submittedName>
        <fullName evidence="3">TadE-like protein</fullName>
    </submittedName>
</protein>
<feature type="transmembrane region" description="Helical" evidence="1">
    <location>
        <begin position="12"/>
        <end position="37"/>
    </location>
</feature>
<dbReference type="Proteomes" id="UP000000467">
    <property type="component" value="Chromosome"/>
</dbReference>
<dbReference type="HOGENOM" id="CLU_122851_2_0_9"/>
<dbReference type="AlphaFoldDB" id="K4LRU5"/>
<feature type="domain" description="TadE-like" evidence="2">
    <location>
        <begin position="10"/>
        <end position="52"/>
    </location>
</feature>
<keyword evidence="4" id="KW-1185">Reference proteome</keyword>
<keyword evidence="1" id="KW-1133">Transmembrane helix</keyword>
<keyword evidence="1" id="KW-0472">Membrane</keyword>
<evidence type="ECO:0000313" key="4">
    <source>
        <dbReference type="Proteomes" id="UP000000467"/>
    </source>
</evidence>
<evidence type="ECO:0000313" key="3">
    <source>
        <dbReference type="EMBL" id="AFV10784.1"/>
    </source>
</evidence>
<dbReference type="STRING" id="1089553.Tph_c05460"/>
<evidence type="ECO:0000256" key="1">
    <source>
        <dbReference type="SAM" id="Phobius"/>
    </source>
</evidence>
<organism evidence="3 4">
    <name type="scientific">Thermacetogenium phaeum (strain ATCC BAA-254 / DSM 26808 / PB)</name>
    <dbReference type="NCBI Taxonomy" id="1089553"/>
    <lineage>
        <taxon>Bacteria</taxon>
        <taxon>Bacillati</taxon>
        <taxon>Bacillota</taxon>
        <taxon>Clostridia</taxon>
        <taxon>Thermoanaerobacterales</taxon>
        <taxon>Thermoanaerobacteraceae</taxon>
        <taxon>Thermacetogenium</taxon>
    </lineage>
</organism>
<gene>
    <name evidence="3" type="ordered locus">Tph_c05460</name>
</gene>
<name>K4LRU5_THEPS</name>
<keyword evidence="1" id="KW-0812">Transmembrane</keyword>
<dbReference type="RefSeq" id="WP_015049702.1">
    <property type="nucleotide sequence ID" value="NC_018870.1"/>
</dbReference>
<sequence>MLMIIKRDCGQAVLEFALVLPILLLLLFGIIEFGIIFHDNLVLNQAAREGARLGAVGGTDEEIRMTVERVAAGLDPARLQLEIDPPEDERLRGDGLRVEVRYSVPIVTPILAEFLPNPYPLAAAVTMRVE</sequence>
<dbReference type="Pfam" id="PF07811">
    <property type="entry name" value="TadE"/>
    <property type="match status" value="1"/>
</dbReference>
<dbReference type="KEGG" id="tpz:Tph_c05460"/>
<dbReference type="EMBL" id="CP003732">
    <property type="protein sequence ID" value="AFV10784.1"/>
    <property type="molecule type" value="Genomic_DNA"/>
</dbReference>
<evidence type="ECO:0000259" key="2">
    <source>
        <dbReference type="Pfam" id="PF07811"/>
    </source>
</evidence>
<accession>K4LRU5</accession>
<dbReference type="OrthoDB" id="1683505at2"/>